<dbReference type="PANTHER" id="PTHR31272">
    <property type="entry name" value="CYTOCHROME C-TYPE BIOGENESIS PROTEIN HI_1454-RELATED"/>
    <property type="match status" value="1"/>
</dbReference>
<organism evidence="3 4">
    <name type="scientific">Bacillus luti</name>
    <dbReference type="NCBI Taxonomy" id="2026191"/>
    <lineage>
        <taxon>Bacteria</taxon>
        <taxon>Bacillati</taxon>
        <taxon>Bacillota</taxon>
        <taxon>Bacilli</taxon>
        <taxon>Bacillales</taxon>
        <taxon>Bacillaceae</taxon>
        <taxon>Bacillus</taxon>
        <taxon>Bacillus cereus group</taxon>
    </lineage>
</organism>
<protein>
    <submittedName>
        <fullName evidence="3">Sulfite exporter TauE/SafE family protein</fullName>
    </submittedName>
</protein>
<feature type="transmembrane region" description="Helical" evidence="1">
    <location>
        <begin position="181"/>
        <end position="209"/>
    </location>
</feature>
<accession>A0ABU8HW79</accession>
<sequence>MFSTISQWSYQLMSPFIDIANSTKSIPILFSFLLGVVGTLAPCQLTGNISAMTLYGNQSLQKGISWKHILLFTLGKIVAFTSLGLLVWFLGKEVQQSLTSYFPWFRRFIGPLLIFIGLILVRIIKIRSSFSLHVPILAFKRKKEVGSFFMGFIFSLAFCPTMFVLFFGTLIPLSLSSNNGYWFPMFFAAGTAIPVILLLLIIAYLGLSGSLLKKSRRVGKIIQFTAGLFMILIGIYDTLLYWI</sequence>
<evidence type="ECO:0000259" key="2">
    <source>
        <dbReference type="Pfam" id="PF13386"/>
    </source>
</evidence>
<feature type="transmembrane region" description="Helical" evidence="1">
    <location>
        <begin position="103"/>
        <end position="124"/>
    </location>
</feature>
<feature type="domain" description="Urease accessory protein UreH-like transmembrane" evidence="2">
    <location>
        <begin position="32"/>
        <end position="236"/>
    </location>
</feature>
<feature type="transmembrane region" description="Helical" evidence="1">
    <location>
        <begin position="145"/>
        <end position="175"/>
    </location>
</feature>
<dbReference type="GeneID" id="92800181"/>
<gene>
    <name evidence="3" type="ORF">WBS43_19075</name>
</gene>
<feature type="transmembrane region" description="Helical" evidence="1">
    <location>
        <begin position="28"/>
        <end position="49"/>
    </location>
</feature>
<proteinExistence type="predicted"/>
<feature type="transmembrane region" description="Helical" evidence="1">
    <location>
        <begin position="69"/>
        <end position="91"/>
    </location>
</feature>
<evidence type="ECO:0000256" key="1">
    <source>
        <dbReference type="SAM" id="Phobius"/>
    </source>
</evidence>
<reference evidence="3 4" key="1">
    <citation type="submission" date="2024-03" db="EMBL/GenBank/DDBJ databases">
        <title>A Rare Waterborne Outbreak of Bacillus cereus in China: Epidemiologic Survey, Genomic Insights and Virulence Characteristics.</title>
        <authorList>
            <person name="Wang S."/>
        </authorList>
    </citation>
    <scope>NUCLEOTIDE SEQUENCE [LARGE SCALE GENOMIC DNA]</scope>
    <source>
        <strain evidence="3 4">BC008</strain>
    </source>
</reference>
<keyword evidence="4" id="KW-1185">Reference proteome</keyword>
<evidence type="ECO:0000313" key="4">
    <source>
        <dbReference type="Proteomes" id="UP001365619"/>
    </source>
</evidence>
<comment type="caution">
    <text evidence="3">The sequence shown here is derived from an EMBL/GenBank/DDBJ whole genome shotgun (WGS) entry which is preliminary data.</text>
</comment>
<name>A0ABU8HW79_9BACI</name>
<dbReference type="InterPro" id="IPR039447">
    <property type="entry name" value="UreH-like_TM_dom"/>
</dbReference>
<keyword evidence="1" id="KW-1133">Transmembrane helix</keyword>
<evidence type="ECO:0000313" key="3">
    <source>
        <dbReference type="EMBL" id="MEI5930818.1"/>
    </source>
</evidence>
<dbReference type="RefSeq" id="WP_000493107.1">
    <property type="nucleotide sequence ID" value="NZ_JBBAGV010000006.1"/>
</dbReference>
<dbReference type="InterPro" id="IPR051790">
    <property type="entry name" value="Cytochrome_c-biogenesis_DsbD"/>
</dbReference>
<keyword evidence="1" id="KW-0472">Membrane</keyword>
<dbReference type="Proteomes" id="UP001365619">
    <property type="component" value="Unassembled WGS sequence"/>
</dbReference>
<feature type="transmembrane region" description="Helical" evidence="1">
    <location>
        <begin position="221"/>
        <end position="242"/>
    </location>
</feature>
<dbReference type="Pfam" id="PF13386">
    <property type="entry name" value="DsbD_2"/>
    <property type="match status" value="1"/>
</dbReference>
<dbReference type="PANTHER" id="PTHR31272:SF4">
    <property type="entry name" value="CYTOCHROME C-TYPE BIOGENESIS PROTEIN HI_1454-RELATED"/>
    <property type="match status" value="1"/>
</dbReference>
<keyword evidence="1" id="KW-0812">Transmembrane</keyword>
<dbReference type="EMBL" id="JBBAGW010000006">
    <property type="protein sequence ID" value="MEI5930818.1"/>
    <property type="molecule type" value="Genomic_DNA"/>
</dbReference>